<dbReference type="Pfam" id="PF08031">
    <property type="entry name" value="BBE"/>
    <property type="match status" value="1"/>
</dbReference>
<comment type="caution">
    <text evidence="5">The sequence shown here is derived from an EMBL/GenBank/DDBJ whole genome shotgun (WGS) entry which is preliminary data.</text>
</comment>
<evidence type="ECO:0000256" key="1">
    <source>
        <dbReference type="ARBA" id="ARBA00005466"/>
    </source>
</evidence>
<dbReference type="InterPro" id="IPR050432">
    <property type="entry name" value="FAD-linked_Oxidoreductases_BP"/>
</dbReference>
<dbReference type="EMBL" id="NHTK01000884">
    <property type="protein sequence ID" value="PPR04848.1"/>
    <property type="molecule type" value="Genomic_DNA"/>
</dbReference>
<proteinExistence type="inferred from homology"/>
<feature type="domain" description="FAD-binding PCMH-type" evidence="4">
    <location>
        <begin position="119"/>
        <end position="301"/>
    </location>
</feature>
<name>A0A409YPB5_9AGAR</name>
<protein>
    <recommendedName>
        <fullName evidence="4">FAD-binding PCMH-type domain-containing protein</fullName>
    </recommendedName>
</protein>
<dbReference type="Pfam" id="PF01565">
    <property type="entry name" value="FAD_binding_4"/>
    <property type="match status" value="1"/>
</dbReference>
<comment type="similarity">
    <text evidence="1">Belongs to the oxygen-dependent FAD-linked oxidoreductase family.</text>
</comment>
<evidence type="ECO:0000256" key="2">
    <source>
        <dbReference type="ARBA" id="ARBA00023002"/>
    </source>
</evidence>
<accession>A0A409YPB5</accession>
<reference evidence="5 6" key="1">
    <citation type="journal article" date="2018" name="Evol. Lett.">
        <title>Horizontal gene cluster transfer increased hallucinogenic mushroom diversity.</title>
        <authorList>
            <person name="Reynolds H.T."/>
            <person name="Vijayakumar V."/>
            <person name="Gluck-Thaler E."/>
            <person name="Korotkin H.B."/>
            <person name="Matheny P.B."/>
            <person name="Slot J.C."/>
        </authorList>
    </citation>
    <scope>NUCLEOTIDE SEQUENCE [LARGE SCALE GENOMIC DNA]</scope>
    <source>
        <strain evidence="5 6">2629</strain>
    </source>
</reference>
<dbReference type="InterPro" id="IPR006094">
    <property type="entry name" value="Oxid_FAD_bind_N"/>
</dbReference>
<feature type="signal peptide" evidence="3">
    <location>
        <begin position="1"/>
        <end position="19"/>
    </location>
</feature>
<dbReference type="GO" id="GO:0016491">
    <property type="term" value="F:oxidoreductase activity"/>
    <property type="evidence" value="ECO:0007669"/>
    <property type="project" value="UniProtKB-KW"/>
</dbReference>
<evidence type="ECO:0000259" key="4">
    <source>
        <dbReference type="PROSITE" id="PS51387"/>
    </source>
</evidence>
<dbReference type="Proteomes" id="UP000284842">
    <property type="component" value="Unassembled WGS sequence"/>
</dbReference>
<keyword evidence="6" id="KW-1185">Reference proteome</keyword>
<dbReference type="InterPro" id="IPR012951">
    <property type="entry name" value="BBE"/>
</dbReference>
<gene>
    <name evidence="5" type="ORF">CVT24_007236</name>
</gene>
<organism evidence="5 6">
    <name type="scientific">Panaeolus cyanescens</name>
    <dbReference type="NCBI Taxonomy" id="181874"/>
    <lineage>
        <taxon>Eukaryota</taxon>
        <taxon>Fungi</taxon>
        <taxon>Dikarya</taxon>
        <taxon>Basidiomycota</taxon>
        <taxon>Agaricomycotina</taxon>
        <taxon>Agaricomycetes</taxon>
        <taxon>Agaricomycetidae</taxon>
        <taxon>Agaricales</taxon>
        <taxon>Agaricineae</taxon>
        <taxon>Galeropsidaceae</taxon>
        <taxon>Panaeolus</taxon>
    </lineage>
</organism>
<evidence type="ECO:0000313" key="5">
    <source>
        <dbReference type="EMBL" id="PPR04848.1"/>
    </source>
</evidence>
<dbReference type="PANTHER" id="PTHR13878">
    <property type="entry name" value="GULONOLACTONE OXIDASE"/>
    <property type="match status" value="1"/>
</dbReference>
<dbReference type="PANTHER" id="PTHR13878:SF91">
    <property type="entry name" value="FAD BINDING DOMAIN PROTEIN (AFU_ORTHOLOGUE AFUA_6G12070)-RELATED"/>
    <property type="match status" value="1"/>
</dbReference>
<dbReference type="SUPFAM" id="SSF56176">
    <property type="entry name" value="FAD-binding/transporter-associated domain-like"/>
    <property type="match status" value="1"/>
</dbReference>
<dbReference type="STRING" id="181874.A0A409YPB5"/>
<feature type="chain" id="PRO_5019098901" description="FAD-binding PCMH-type domain-containing protein" evidence="3">
    <location>
        <begin position="20"/>
        <end position="565"/>
    </location>
</feature>
<keyword evidence="2" id="KW-0560">Oxidoreductase</keyword>
<dbReference type="InterPro" id="IPR036318">
    <property type="entry name" value="FAD-bd_PCMH-like_sf"/>
</dbReference>
<dbReference type="Gene3D" id="3.30.465.10">
    <property type="match status" value="2"/>
</dbReference>
<dbReference type="InterPro" id="IPR016166">
    <property type="entry name" value="FAD-bd_PCMH"/>
</dbReference>
<keyword evidence="3" id="KW-0732">Signal</keyword>
<dbReference type="GO" id="GO:0071949">
    <property type="term" value="F:FAD binding"/>
    <property type="evidence" value="ECO:0007669"/>
    <property type="project" value="InterPro"/>
</dbReference>
<evidence type="ECO:0000313" key="6">
    <source>
        <dbReference type="Proteomes" id="UP000284842"/>
    </source>
</evidence>
<evidence type="ECO:0000256" key="3">
    <source>
        <dbReference type="SAM" id="SignalP"/>
    </source>
</evidence>
<dbReference type="OrthoDB" id="9983560at2759"/>
<dbReference type="PROSITE" id="PS51387">
    <property type="entry name" value="FAD_PCMH"/>
    <property type="match status" value="1"/>
</dbReference>
<dbReference type="InterPro" id="IPR016169">
    <property type="entry name" value="FAD-bd_PCMH_sub2"/>
</dbReference>
<dbReference type="AlphaFoldDB" id="A0A409YPB5"/>
<dbReference type="InParanoid" id="A0A409YPB5"/>
<sequence>MIKQAALFLLAGEAAYVAAVTSSDWNALNQTVGGRLQLGSPFAKPCFSLGTGGSSLTPDPTACNEIQTRAEDHVFRTQHFGAYQLNQWESCQSNGDQCMLDWTNPFNPAAYNPPRQCLVGNVPPYYIDVQGVDDVKAAIKFSKKTKVPLVIKNTGHDYKGRSAGIGSLALWTHHLNQLQFKPAFVPEKCSSKPVTAITMGAGAEFVDIYAFATQNNVTFVGGADPSVGASGGWVMGAGHGALSPVLGLGVDRVLEFKIVTADGQLRTVNKCQHPDLFFALRGGGGGTFGVVLESTHLVTPPVVVQAVLGEYNNTKANSAKLIKALSKVSVGLASDGWGGYITPPAGSAVWANPILSPQKAKQSADGVVKAFASVGGKTTFFTMPDWESFYSTFIHNNADPVGRPQVMATRIIEDKKMKNDKLVDALINGMLESDFGQILAVTPYTFKNFDKSGTSIHPGWRNGIWHVLMSYNWNFDASVADRVAQYKKLTKLWAPVRAMTPGAAVYQNEADVYEPDHEVGYWGPHYPKLLSIKKKYDPQGLFDCWHCVGWKGPKDPRYKCYPKIN</sequence>